<evidence type="ECO:0000313" key="1">
    <source>
        <dbReference type="EMBL" id="KAF3589523.1"/>
    </source>
</evidence>
<organism evidence="1 2">
    <name type="scientific">Brassica cretica</name>
    <name type="common">Mustard</name>
    <dbReference type="NCBI Taxonomy" id="69181"/>
    <lineage>
        <taxon>Eukaryota</taxon>
        <taxon>Viridiplantae</taxon>
        <taxon>Streptophyta</taxon>
        <taxon>Embryophyta</taxon>
        <taxon>Tracheophyta</taxon>
        <taxon>Spermatophyta</taxon>
        <taxon>Magnoliopsida</taxon>
        <taxon>eudicotyledons</taxon>
        <taxon>Gunneridae</taxon>
        <taxon>Pentapetalae</taxon>
        <taxon>rosids</taxon>
        <taxon>malvids</taxon>
        <taxon>Brassicales</taxon>
        <taxon>Brassicaceae</taxon>
        <taxon>Brassiceae</taxon>
        <taxon>Brassica</taxon>
    </lineage>
</organism>
<dbReference type="EMBL" id="QGKX02000088">
    <property type="protein sequence ID" value="KAF3589523.1"/>
    <property type="molecule type" value="Genomic_DNA"/>
</dbReference>
<gene>
    <name evidence="1" type="ORF">F2Q69_00029896</name>
</gene>
<name>A0A8S9S9S4_BRACR</name>
<protein>
    <submittedName>
        <fullName evidence="1">Uncharacterized protein</fullName>
    </submittedName>
</protein>
<comment type="caution">
    <text evidence="1">The sequence shown here is derived from an EMBL/GenBank/DDBJ whole genome shotgun (WGS) entry which is preliminary data.</text>
</comment>
<evidence type="ECO:0000313" key="2">
    <source>
        <dbReference type="Proteomes" id="UP000712600"/>
    </source>
</evidence>
<dbReference type="AlphaFoldDB" id="A0A8S9S9S4"/>
<sequence length="315" mass="34227">MVKTFTGRRGRWRNTFPIRRGASNPIVPDVSSVAQVPEIPDVPRVPEVQPATKIESSRLSPLSGCSDVGSDAGGVLFLPPPWFCFRLLLFLSSFGRYTWSSDLLPASHHGEASPLVEFVSRLEVRSPACFKERWRVSSSRGLFFPDLGFTGIISFDPFWRSGVVARGFSARLVSRGGSSTRRHPRSFRSAEAASRLWLRPITGSVASSLIPQVTASQLALGLCLRDVSSPSVRCLLSLGSLSLVFESFRMGFEAGSPLGLSHLDALVDVFLTVSLQISFQLIVILRCNLSGLHGGNGSFGEEEAETCSPASINRN</sequence>
<reference evidence="1" key="1">
    <citation type="submission" date="2019-12" db="EMBL/GenBank/DDBJ databases">
        <title>Genome sequencing and annotation of Brassica cretica.</title>
        <authorList>
            <person name="Studholme D.J."/>
            <person name="Sarris P."/>
        </authorList>
    </citation>
    <scope>NUCLEOTIDE SEQUENCE</scope>
    <source>
        <strain evidence="1">PFS-109/04</strain>
        <tissue evidence="1">Leaf</tissue>
    </source>
</reference>
<accession>A0A8S9S9S4</accession>
<dbReference type="Proteomes" id="UP000712600">
    <property type="component" value="Unassembled WGS sequence"/>
</dbReference>
<proteinExistence type="predicted"/>